<evidence type="ECO:0008006" key="13">
    <source>
        <dbReference type="Google" id="ProtNLM"/>
    </source>
</evidence>
<dbReference type="AlphaFoldDB" id="A0A381XC81"/>
<accession>A0A381XC81</accession>
<dbReference type="InterPro" id="IPR022634">
    <property type="entry name" value="DNA_polIII_beta_N"/>
</dbReference>
<evidence type="ECO:0000256" key="6">
    <source>
        <dbReference type="ARBA" id="ARBA00022705"/>
    </source>
</evidence>
<dbReference type="EMBL" id="UINC01014647">
    <property type="protein sequence ID" value="SVA62345.1"/>
    <property type="molecule type" value="Genomic_DNA"/>
</dbReference>
<keyword evidence="6" id="KW-0235">DNA replication</keyword>
<feature type="domain" description="DNA polymerase III beta sliding clamp C-terminal" evidence="11">
    <location>
        <begin position="245"/>
        <end position="368"/>
    </location>
</feature>
<keyword evidence="3" id="KW-0963">Cytoplasm</keyword>
<evidence type="ECO:0000256" key="4">
    <source>
        <dbReference type="ARBA" id="ARBA00022679"/>
    </source>
</evidence>
<reference evidence="12" key="1">
    <citation type="submission" date="2018-05" db="EMBL/GenBank/DDBJ databases">
        <authorList>
            <person name="Lanie J.A."/>
            <person name="Ng W.-L."/>
            <person name="Kazmierczak K.M."/>
            <person name="Andrzejewski T.M."/>
            <person name="Davidsen T.M."/>
            <person name="Wayne K.J."/>
            <person name="Tettelin H."/>
            <person name="Glass J.I."/>
            <person name="Rusch D."/>
            <person name="Podicherti R."/>
            <person name="Tsui H.-C.T."/>
            <person name="Winkler M.E."/>
        </authorList>
    </citation>
    <scope>NUCLEOTIDE SEQUENCE</scope>
</reference>
<evidence type="ECO:0000259" key="10">
    <source>
        <dbReference type="Pfam" id="PF02767"/>
    </source>
</evidence>
<dbReference type="PIRSF" id="PIRSF000804">
    <property type="entry name" value="DNA_pol_III_b"/>
    <property type="match status" value="1"/>
</dbReference>
<sequence>MKYSTSKNELQAALQKLSKAIPNRSTLPILGCVLIDVSESGVLLRATDLEITITTIVESSIEKQGTAAIPLQPLLDIAGELPDDTRIEMEASDNKVKINTDFGTYDLMGKDPEEFPAAPDINDGVEIGIGSTLLNKIISTVSFAVSKDDLKPSLTGVFFKIDSDLITAVSTDGHRLAQYICKNETKANFTGEVIIPKKFLNTIGSYTAQEEEISLLINDNVFTAKMGKDTVYTRIIDEKFPDYESVIPKDNNKEIRVDRKVLLAAVKRVSIFSNKTTQQVAMKTEKSKLLIATEDPEKASKAQEELEVSYEGDPIEIGFNASYLKDVLSHINSQKIILKLNTPISASLFYPEKNSVDETVSMLLMPIRLNE</sequence>
<proteinExistence type="inferred from homology"/>
<dbReference type="InterPro" id="IPR022635">
    <property type="entry name" value="DNA_polIII_beta_C"/>
</dbReference>
<organism evidence="12">
    <name type="scientific">marine metagenome</name>
    <dbReference type="NCBI Taxonomy" id="408172"/>
    <lineage>
        <taxon>unclassified sequences</taxon>
        <taxon>metagenomes</taxon>
        <taxon>ecological metagenomes</taxon>
    </lineage>
</organism>
<dbReference type="Pfam" id="PF02768">
    <property type="entry name" value="DNA_pol3_beta_3"/>
    <property type="match status" value="1"/>
</dbReference>
<keyword evidence="7" id="KW-0239">DNA-directed DNA polymerase</keyword>
<dbReference type="InterPro" id="IPR001001">
    <property type="entry name" value="DNA_polIII_beta"/>
</dbReference>
<feature type="domain" description="DNA polymerase III beta sliding clamp N-terminal" evidence="9">
    <location>
        <begin position="1"/>
        <end position="118"/>
    </location>
</feature>
<evidence type="ECO:0000313" key="12">
    <source>
        <dbReference type="EMBL" id="SVA62345.1"/>
    </source>
</evidence>
<keyword evidence="8" id="KW-0238">DNA-binding</keyword>
<dbReference type="PANTHER" id="PTHR30478">
    <property type="entry name" value="DNA POLYMERASE III SUBUNIT BETA"/>
    <property type="match status" value="1"/>
</dbReference>
<dbReference type="GO" id="GO:0005737">
    <property type="term" value="C:cytoplasm"/>
    <property type="evidence" value="ECO:0007669"/>
    <property type="project" value="UniProtKB-SubCell"/>
</dbReference>
<dbReference type="GO" id="GO:0008408">
    <property type="term" value="F:3'-5' exonuclease activity"/>
    <property type="evidence" value="ECO:0007669"/>
    <property type="project" value="InterPro"/>
</dbReference>
<gene>
    <name evidence="12" type="ORF">METZ01_LOCUS115199</name>
</gene>
<keyword evidence="5" id="KW-0548">Nucleotidyltransferase</keyword>
<dbReference type="NCBIfam" id="TIGR00663">
    <property type="entry name" value="dnan"/>
    <property type="match status" value="1"/>
</dbReference>
<feature type="domain" description="DNA polymerase III beta sliding clamp central" evidence="10">
    <location>
        <begin position="131"/>
        <end position="242"/>
    </location>
</feature>
<comment type="similarity">
    <text evidence="2">Belongs to the beta sliding clamp family.</text>
</comment>
<keyword evidence="4" id="KW-0808">Transferase</keyword>
<dbReference type="PANTHER" id="PTHR30478:SF0">
    <property type="entry name" value="BETA SLIDING CLAMP"/>
    <property type="match status" value="1"/>
</dbReference>
<protein>
    <recommendedName>
        <fullName evidence="13">Beta sliding clamp</fullName>
    </recommendedName>
</protein>
<evidence type="ECO:0000259" key="11">
    <source>
        <dbReference type="Pfam" id="PF02768"/>
    </source>
</evidence>
<comment type="subcellular location">
    <subcellularLocation>
        <location evidence="1">Cytoplasm</location>
    </subcellularLocation>
</comment>
<dbReference type="GO" id="GO:0006271">
    <property type="term" value="P:DNA strand elongation involved in DNA replication"/>
    <property type="evidence" value="ECO:0007669"/>
    <property type="project" value="TreeGrafter"/>
</dbReference>
<dbReference type="GO" id="GO:0009360">
    <property type="term" value="C:DNA polymerase III complex"/>
    <property type="evidence" value="ECO:0007669"/>
    <property type="project" value="InterPro"/>
</dbReference>
<dbReference type="SMART" id="SM00480">
    <property type="entry name" value="POL3Bc"/>
    <property type="match status" value="1"/>
</dbReference>
<dbReference type="GO" id="GO:0003887">
    <property type="term" value="F:DNA-directed DNA polymerase activity"/>
    <property type="evidence" value="ECO:0007669"/>
    <property type="project" value="UniProtKB-KW"/>
</dbReference>
<dbReference type="Pfam" id="PF02767">
    <property type="entry name" value="DNA_pol3_beta_2"/>
    <property type="match status" value="1"/>
</dbReference>
<evidence type="ECO:0000256" key="2">
    <source>
        <dbReference type="ARBA" id="ARBA00010752"/>
    </source>
</evidence>
<dbReference type="Gene3D" id="3.70.10.10">
    <property type="match status" value="1"/>
</dbReference>
<dbReference type="InterPro" id="IPR046938">
    <property type="entry name" value="DNA_clamp_sf"/>
</dbReference>
<evidence type="ECO:0000256" key="7">
    <source>
        <dbReference type="ARBA" id="ARBA00022932"/>
    </source>
</evidence>
<dbReference type="InterPro" id="IPR022637">
    <property type="entry name" value="DNA_polIII_beta_cen"/>
</dbReference>
<evidence type="ECO:0000256" key="5">
    <source>
        <dbReference type="ARBA" id="ARBA00022695"/>
    </source>
</evidence>
<evidence type="ECO:0000256" key="1">
    <source>
        <dbReference type="ARBA" id="ARBA00004496"/>
    </source>
</evidence>
<dbReference type="Pfam" id="PF00712">
    <property type="entry name" value="DNA_pol3_beta"/>
    <property type="match status" value="1"/>
</dbReference>
<dbReference type="CDD" id="cd00140">
    <property type="entry name" value="beta_clamp"/>
    <property type="match status" value="1"/>
</dbReference>
<evidence type="ECO:0000259" key="9">
    <source>
        <dbReference type="Pfam" id="PF00712"/>
    </source>
</evidence>
<dbReference type="Gene3D" id="3.10.150.10">
    <property type="entry name" value="DNA Polymerase III, subunit A, domain 2"/>
    <property type="match status" value="1"/>
</dbReference>
<dbReference type="GO" id="GO:0003677">
    <property type="term" value="F:DNA binding"/>
    <property type="evidence" value="ECO:0007669"/>
    <property type="project" value="UniProtKB-KW"/>
</dbReference>
<evidence type="ECO:0000256" key="8">
    <source>
        <dbReference type="ARBA" id="ARBA00023125"/>
    </source>
</evidence>
<dbReference type="SUPFAM" id="SSF55979">
    <property type="entry name" value="DNA clamp"/>
    <property type="match status" value="3"/>
</dbReference>
<evidence type="ECO:0000256" key="3">
    <source>
        <dbReference type="ARBA" id="ARBA00022490"/>
    </source>
</evidence>
<name>A0A381XC81_9ZZZZ</name>